<protein>
    <recommendedName>
        <fullName evidence="2">Fungal-type protein kinase domain-containing protein</fullName>
    </recommendedName>
</protein>
<feature type="compositionally biased region" description="Polar residues" evidence="1">
    <location>
        <begin position="11"/>
        <end position="27"/>
    </location>
</feature>
<dbReference type="EMBL" id="JAACJN010000207">
    <property type="protein sequence ID" value="KAF5361347.1"/>
    <property type="molecule type" value="Genomic_DNA"/>
</dbReference>
<accession>A0A8H5GAH1</accession>
<feature type="compositionally biased region" description="Basic and acidic residues" evidence="1">
    <location>
        <begin position="380"/>
        <end position="390"/>
    </location>
</feature>
<name>A0A8H5GAH1_9AGAR</name>
<dbReference type="AlphaFoldDB" id="A0A8H5GAH1"/>
<dbReference type="OrthoDB" id="3182677at2759"/>
<feature type="compositionally biased region" description="Basic residues" evidence="1">
    <location>
        <begin position="1"/>
        <end position="10"/>
    </location>
</feature>
<comment type="caution">
    <text evidence="3">The sequence shown here is derived from an EMBL/GenBank/DDBJ whole genome shotgun (WGS) entry which is preliminary data.</text>
</comment>
<feature type="region of interest" description="Disordered" evidence="1">
    <location>
        <begin position="368"/>
        <end position="415"/>
    </location>
</feature>
<proteinExistence type="predicted"/>
<feature type="compositionally biased region" description="Polar residues" evidence="1">
    <location>
        <begin position="391"/>
        <end position="404"/>
    </location>
</feature>
<sequence>MQSTPLRKKTTSNSRFLGSGPGSNPASQDILKGSMREQLFGQTWEFPPERLSQLLSAKTRKLATATQTANDPTETANDPPIMLENHYKVIDNIENYNCYIDTLAVAVAKAQKDFIERQPSQLLQTTHDDERSHYAGLVKNLNTGLDSCKAGLGNEVQQAIYKELKFYVWDQLMEDGVDGAHPLKPDLAGVLGKEKPNSLFWSPRSKGEAGMKIPVEVKNGWSELVAQAATYARGLFSANPLRQFALVIGYNHKEHVMRFLVFHRGGLTASKPLELDSEQGQKDLILLLSSILTWKNLADAGFPAWCNEHQVHLPAIYPHPVDVYSVLHHTFCVRGRAPRVYYLKIPCPADPTSVAKVARAPLDEYISPVSHTPGIRRSRRIQEKEERSQVERSQGGTPASNAVPQQGGAAPVSGIRQGHEMGSQALISGLARMSLTQDPSGINTYDNDPALIMISRALASTESPLSAIRSPNPSSVNHLKPGDHAVLKLSWIPGRGLDHKPVEPDLLEKCGGMFGVPRHYYSFLAHHKDDCPTTNHLFLPSDTDQTARWNLFGANVSSDKIPEARSLLGHVISHAGHSLVSAPDFRSLLLALVHAHLGYHNMCQKGFQHRDISIGNVLMVDNPIESAHFHIDTPDDASDRDVRVNILSLCKDLNISNQCTGFVIDGDMAVNWKTYFEESHTGDKSGTYQFMSNALLRAQVHELDYWHSPIDDYYSFYYVAQWACIWSALNTPKVSRPLDALRTDIAGTSRADATLEVTGKRMTSEMYGALLEEAQPFLKDWYIALTRLEDKWVNNRDNTSALGFRSRADHGLQTFLRVAQKYLVVPQS</sequence>
<gene>
    <name evidence="3" type="ORF">D9757_012328</name>
</gene>
<dbReference type="InterPro" id="IPR011009">
    <property type="entry name" value="Kinase-like_dom_sf"/>
</dbReference>
<feature type="domain" description="Fungal-type protein kinase" evidence="2">
    <location>
        <begin position="550"/>
        <end position="724"/>
    </location>
</feature>
<dbReference type="Pfam" id="PF17667">
    <property type="entry name" value="Pkinase_fungal"/>
    <property type="match status" value="1"/>
</dbReference>
<dbReference type="PANTHER" id="PTHR38248:SF2">
    <property type="entry name" value="FUNK1 11"/>
    <property type="match status" value="1"/>
</dbReference>
<dbReference type="Proteomes" id="UP000518752">
    <property type="component" value="Unassembled WGS sequence"/>
</dbReference>
<feature type="region of interest" description="Disordered" evidence="1">
    <location>
        <begin position="1"/>
        <end position="29"/>
    </location>
</feature>
<evidence type="ECO:0000259" key="2">
    <source>
        <dbReference type="Pfam" id="PF17667"/>
    </source>
</evidence>
<evidence type="ECO:0000313" key="4">
    <source>
        <dbReference type="Proteomes" id="UP000518752"/>
    </source>
</evidence>
<dbReference type="PANTHER" id="PTHR38248">
    <property type="entry name" value="FUNK1 6"/>
    <property type="match status" value="1"/>
</dbReference>
<evidence type="ECO:0000256" key="1">
    <source>
        <dbReference type="SAM" id="MobiDB-lite"/>
    </source>
</evidence>
<dbReference type="SUPFAM" id="SSF56112">
    <property type="entry name" value="Protein kinase-like (PK-like)"/>
    <property type="match status" value="1"/>
</dbReference>
<keyword evidence="4" id="KW-1185">Reference proteome</keyword>
<dbReference type="InterPro" id="IPR040976">
    <property type="entry name" value="Pkinase_fungal"/>
</dbReference>
<organism evidence="3 4">
    <name type="scientific">Collybiopsis confluens</name>
    <dbReference type="NCBI Taxonomy" id="2823264"/>
    <lineage>
        <taxon>Eukaryota</taxon>
        <taxon>Fungi</taxon>
        <taxon>Dikarya</taxon>
        <taxon>Basidiomycota</taxon>
        <taxon>Agaricomycotina</taxon>
        <taxon>Agaricomycetes</taxon>
        <taxon>Agaricomycetidae</taxon>
        <taxon>Agaricales</taxon>
        <taxon>Marasmiineae</taxon>
        <taxon>Omphalotaceae</taxon>
        <taxon>Collybiopsis</taxon>
    </lineage>
</organism>
<reference evidence="3 4" key="1">
    <citation type="journal article" date="2020" name="ISME J.">
        <title>Uncovering the hidden diversity of litter-decomposition mechanisms in mushroom-forming fungi.</title>
        <authorList>
            <person name="Floudas D."/>
            <person name="Bentzer J."/>
            <person name="Ahren D."/>
            <person name="Johansson T."/>
            <person name="Persson P."/>
            <person name="Tunlid A."/>
        </authorList>
    </citation>
    <scope>NUCLEOTIDE SEQUENCE [LARGE SCALE GENOMIC DNA]</scope>
    <source>
        <strain evidence="3 4">CBS 406.79</strain>
    </source>
</reference>
<evidence type="ECO:0000313" key="3">
    <source>
        <dbReference type="EMBL" id="KAF5361347.1"/>
    </source>
</evidence>